<dbReference type="GO" id="GO:0003677">
    <property type="term" value="F:DNA binding"/>
    <property type="evidence" value="ECO:0007669"/>
    <property type="project" value="InterPro"/>
</dbReference>
<name>A0A6M3L932_9ZZZZ</name>
<organism evidence="3">
    <name type="scientific">viral metagenome</name>
    <dbReference type="NCBI Taxonomy" id="1070528"/>
    <lineage>
        <taxon>unclassified sequences</taxon>
        <taxon>metagenomes</taxon>
        <taxon>organismal metagenomes</taxon>
    </lineage>
</organism>
<proteinExistence type="predicted"/>
<dbReference type="AlphaFoldDB" id="A0A6M3L932"/>
<dbReference type="NCBIfam" id="TIGR01764">
    <property type="entry name" value="excise"/>
    <property type="match status" value="1"/>
</dbReference>
<gene>
    <name evidence="2" type="ORF">MM415A00288_0033</name>
    <name evidence="3" type="ORF">MM415B03353_0015</name>
</gene>
<feature type="domain" description="Helix-turn-helix" evidence="1">
    <location>
        <begin position="2"/>
        <end position="55"/>
    </location>
</feature>
<dbReference type="Pfam" id="PF12728">
    <property type="entry name" value="HTH_17"/>
    <property type="match status" value="1"/>
</dbReference>
<dbReference type="EMBL" id="MT142991">
    <property type="protein sequence ID" value="QJA91497.1"/>
    <property type="molecule type" value="Genomic_DNA"/>
</dbReference>
<dbReference type="InterPro" id="IPR041657">
    <property type="entry name" value="HTH_17"/>
</dbReference>
<sequence>MFYTAEEVAFNLNVKNVQTVYRWIKSGKLKCTRLGSSQKPQIRISQLQLDEFLSQS</sequence>
<evidence type="ECO:0000313" key="2">
    <source>
        <dbReference type="EMBL" id="QJA83413.1"/>
    </source>
</evidence>
<accession>A0A6M3L932</accession>
<reference evidence="3" key="1">
    <citation type="submission" date="2020-03" db="EMBL/GenBank/DDBJ databases">
        <title>The deep terrestrial virosphere.</title>
        <authorList>
            <person name="Holmfeldt K."/>
            <person name="Nilsson E."/>
            <person name="Simone D."/>
            <person name="Lopez-Fernandez M."/>
            <person name="Wu X."/>
            <person name="de Brujin I."/>
            <person name="Lundin D."/>
            <person name="Andersson A."/>
            <person name="Bertilsson S."/>
            <person name="Dopson M."/>
        </authorList>
    </citation>
    <scope>NUCLEOTIDE SEQUENCE</scope>
    <source>
        <strain evidence="2">MM415A00288</strain>
        <strain evidence="3">MM415B03353</strain>
    </source>
</reference>
<protein>
    <submittedName>
        <fullName evidence="3">Putative DNA binding, helix-turn-helix domain containing protein</fullName>
    </submittedName>
</protein>
<evidence type="ECO:0000259" key="1">
    <source>
        <dbReference type="Pfam" id="PF12728"/>
    </source>
</evidence>
<dbReference type="InterPro" id="IPR010093">
    <property type="entry name" value="SinI_DNA-bd"/>
</dbReference>
<evidence type="ECO:0000313" key="3">
    <source>
        <dbReference type="EMBL" id="QJA91497.1"/>
    </source>
</evidence>
<dbReference type="EMBL" id="MT142510">
    <property type="protein sequence ID" value="QJA83413.1"/>
    <property type="molecule type" value="Genomic_DNA"/>
</dbReference>